<accession>A0A9W6JZ04</accession>
<organism evidence="1 2">
    <name type="scientific">Ancylobacter defluvii</name>
    <dbReference type="NCBI Taxonomy" id="1282440"/>
    <lineage>
        <taxon>Bacteria</taxon>
        <taxon>Pseudomonadati</taxon>
        <taxon>Pseudomonadota</taxon>
        <taxon>Alphaproteobacteria</taxon>
        <taxon>Hyphomicrobiales</taxon>
        <taxon>Xanthobacteraceae</taxon>
        <taxon>Ancylobacter</taxon>
    </lineage>
</organism>
<dbReference type="Proteomes" id="UP001143330">
    <property type="component" value="Unassembled WGS sequence"/>
</dbReference>
<dbReference type="Gene3D" id="1.10.10.60">
    <property type="entry name" value="Homeodomain-like"/>
    <property type="match status" value="1"/>
</dbReference>
<keyword evidence="2" id="KW-1185">Reference proteome</keyword>
<reference evidence="1" key="2">
    <citation type="submission" date="2023-01" db="EMBL/GenBank/DDBJ databases">
        <authorList>
            <person name="Sun Q."/>
            <person name="Evtushenko L."/>
        </authorList>
    </citation>
    <scope>NUCLEOTIDE SEQUENCE</scope>
    <source>
        <strain evidence="1">VKM B-2789</strain>
    </source>
</reference>
<name>A0A9W6JZ04_9HYPH</name>
<dbReference type="RefSeq" id="WP_213364776.1">
    <property type="nucleotide sequence ID" value="NZ_BSFM01000014.1"/>
</dbReference>
<gene>
    <name evidence="1" type="ORF">GCM10017653_29990</name>
</gene>
<comment type="caution">
    <text evidence="1">The sequence shown here is derived from an EMBL/GenBank/DDBJ whole genome shotgun (WGS) entry which is preliminary data.</text>
</comment>
<evidence type="ECO:0000313" key="1">
    <source>
        <dbReference type="EMBL" id="GLK84929.1"/>
    </source>
</evidence>
<dbReference type="AlphaFoldDB" id="A0A9W6JZ04"/>
<evidence type="ECO:0008006" key="3">
    <source>
        <dbReference type="Google" id="ProtNLM"/>
    </source>
</evidence>
<evidence type="ECO:0000313" key="2">
    <source>
        <dbReference type="Proteomes" id="UP001143330"/>
    </source>
</evidence>
<protein>
    <recommendedName>
        <fullName evidence="3">Homeodomain-like domain-containing protein</fullName>
    </recommendedName>
</protein>
<sequence length="182" mass="19793">MTIPKRDVSPEAIEEARRLYEHTSVPNQHIADLLGISRSTLNVRIGHWGWKRRKDRLAATTAAPVPGVAPAETAPAAAEVDGPLSRRLLIARLVARMESEIAAVERLVARAGLNAGRTGADAERAARTLAILVRAMRELAAIARDEDEDAGDASANDMFRDADAYRRELAETLERVLAERAA</sequence>
<reference evidence="1" key="1">
    <citation type="journal article" date="2014" name="Int. J. Syst. Evol. Microbiol.">
        <title>Complete genome sequence of Corynebacterium casei LMG S-19264T (=DSM 44701T), isolated from a smear-ripened cheese.</title>
        <authorList>
            <consortium name="US DOE Joint Genome Institute (JGI-PGF)"/>
            <person name="Walter F."/>
            <person name="Albersmeier A."/>
            <person name="Kalinowski J."/>
            <person name="Ruckert C."/>
        </authorList>
    </citation>
    <scope>NUCLEOTIDE SEQUENCE</scope>
    <source>
        <strain evidence="1">VKM B-2789</strain>
    </source>
</reference>
<dbReference type="EMBL" id="BSFM01000014">
    <property type="protein sequence ID" value="GLK84929.1"/>
    <property type="molecule type" value="Genomic_DNA"/>
</dbReference>
<proteinExistence type="predicted"/>